<dbReference type="SUPFAM" id="SSF52096">
    <property type="entry name" value="ClpP/crotonase"/>
    <property type="match status" value="1"/>
</dbReference>
<dbReference type="GO" id="GO:0004300">
    <property type="term" value="F:enoyl-CoA hydratase activity"/>
    <property type="evidence" value="ECO:0007669"/>
    <property type="project" value="UniProtKB-EC"/>
</dbReference>
<evidence type="ECO:0000256" key="5">
    <source>
        <dbReference type="ARBA" id="ARBA00023239"/>
    </source>
</evidence>
<sequence length="254" mass="26580">MRTDNLRVTTERTGHVLLITMDRPAKKNAVDADMTQALDNALDMLDDDPDLRCGILTGGPEIFCAGTDLATGPGDPTERGGKYGIAGRSRTTPLIAAVEGFALGGGMEIALACDLVVAGRSARFGLPEVTHGLVANCGALFRTHRALPLHVAKQLLLTGQPISAERAFALGLANDVVDDGTAVANALRLAAVIAENAPVAVRETLAAVEAVVGRDDPHGWEVTAIAEKSVLASRDSDEGLAAFLERRTPVWKGN</sequence>
<evidence type="ECO:0000256" key="8">
    <source>
        <dbReference type="RuleBase" id="RU003707"/>
    </source>
</evidence>
<dbReference type="RefSeq" id="WP_068421046.1">
    <property type="nucleotide sequence ID" value="NZ_LVHI01000002.1"/>
</dbReference>
<dbReference type="AlphaFoldDB" id="A0A177YMZ6"/>
<gene>
    <name evidence="9" type="ORF">A3K89_14720</name>
</gene>
<dbReference type="GO" id="GO:0006635">
    <property type="term" value="P:fatty acid beta-oxidation"/>
    <property type="evidence" value="ECO:0007669"/>
    <property type="project" value="TreeGrafter"/>
</dbReference>
<dbReference type="Gene3D" id="3.90.226.10">
    <property type="entry name" value="2-enoyl-CoA Hydratase, Chain A, domain 1"/>
    <property type="match status" value="1"/>
</dbReference>
<comment type="catalytic activity">
    <reaction evidence="6">
        <text>a (3S)-3-hydroxyacyl-CoA = a (2E)-enoyl-CoA + H2O</text>
        <dbReference type="Rhea" id="RHEA:16105"/>
        <dbReference type="ChEBI" id="CHEBI:15377"/>
        <dbReference type="ChEBI" id="CHEBI:57318"/>
        <dbReference type="ChEBI" id="CHEBI:58856"/>
        <dbReference type="EC" id="4.2.1.17"/>
    </reaction>
</comment>
<keyword evidence="5" id="KW-0456">Lyase</keyword>
<evidence type="ECO:0000256" key="2">
    <source>
        <dbReference type="ARBA" id="ARBA00005254"/>
    </source>
</evidence>
<evidence type="ECO:0000256" key="1">
    <source>
        <dbReference type="ARBA" id="ARBA00002994"/>
    </source>
</evidence>
<comment type="catalytic activity">
    <reaction evidence="7">
        <text>a 4-saturated-(3S)-3-hydroxyacyl-CoA = a (3E)-enoyl-CoA + H2O</text>
        <dbReference type="Rhea" id="RHEA:20724"/>
        <dbReference type="ChEBI" id="CHEBI:15377"/>
        <dbReference type="ChEBI" id="CHEBI:58521"/>
        <dbReference type="ChEBI" id="CHEBI:137480"/>
        <dbReference type="EC" id="4.2.1.17"/>
    </reaction>
</comment>
<dbReference type="InterPro" id="IPR029045">
    <property type="entry name" value="ClpP/crotonase-like_dom_sf"/>
</dbReference>
<keyword evidence="4" id="KW-0443">Lipid metabolism</keyword>
<evidence type="ECO:0000313" key="9">
    <source>
        <dbReference type="EMBL" id="OAK56873.1"/>
    </source>
</evidence>
<comment type="similarity">
    <text evidence="2 8">Belongs to the enoyl-CoA hydratase/isomerase family.</text>
</comment>
<evidence type="ECO:0000256" key="3">
    <source>
        <dbReference type="ARBA" id="ARBA00022832"/>
    </source>
</evidence>
<dbReference type="PROSITE" id="PS00166">
    <property type="entry name" value="ENOYL_COA_HYDRATASE"/>
    <property type="match status" value="1"/>
</dbReference>
<keyword evidence="10" id="KW-1185">Reference proteome</keyword>
<dbReference type="InterPro" id="IPR014748">
    <property type="entry name" value="Enoyl-CoA_hydra_C"/>
</dbReference>
<name>A0A177YMZ6_9NOCA</name>
<dbReference type="Gene3D" id="1.10.12.10">
    <property type="entry name" value="Lyase 2-enoyl-coa Hydratase, Chain A, domain 2"/>
    <property type="match status" value="1"/>
</dbReference>
<evidence type="ECO:0000256" key="7">
    <source>
        <dbReference type="ARBA" id="ARBA00023717"/>
    </source>
</evidence>
<comment type="caution">
    <text evidence="9">The sequence shown here is derived from an EMBL/GenBank/DDBJ whole genome shotgun (WGS) entry which is preliminary data.</text>
</comment>
<dbReference type="PANTHER" id="PTHR11941">
    <property type="entry name" value="ENOYL-COA HYDRATASE-RELATED"/>
    <property type="match status" value="1"/>
</dbReference>
<dbReference type="Proteomes" id="UP000077519">
    <property type="component" value="Unassembled WGS sequence"/>
</dbReference>
<dbReference type="EMBL" id="LVHI01000002">
    <property type="protein sequence ID" value="OAK56873.1"/>
    <property type="molecule type" value="Genomic_DNA"/>
</dbReference>
<keyword evidence="3" id="KW-0276">Fatty acid metabolism</keyword>
<dbReference type="PANTHER" id="PTHR11941:SF169">
    <property type="entry name" value="(7AS)-7A-METHYL-1,5-DIOXO-2,3,5,6,7,7A-HEXAHYDRO-1H-INDENE-CARBOXYL-COA HYDROLASE"/>
    <property type="match status" value="1"/>
</dbReference>
<reference evidence="9 10" key="1">
    <citation type="submission" date="2016-03" db="EMBL/GenBank/DDBJ databases">
        <title>Genome sequence of Rhodococcus kyotonensis KB10.</title>
        <authorList>
            <person name="Jeong H."/>
            <person name="Hong C.E."/>
            <person name="Jo S.H."/>
            <person name="Park J.M."/>
        </authorList>
    </citation>
    <scope>NUCLEOTIDE SEQUENCE [LARGE SCALE GENOMIC DNA]</scope>
    <source>
        <strain evidence="9 10">KB10</strain>
    </source>
</reference>
<evidence type="ECO:0000256" key="4">
    <source>
        <dbReference type="ARBA" id="ARBA00023098"/>
    </source>
</evidence>
<evidence type="ECO:0000256" key="6">
    <source>
        <dbReference type="ARBA" id="ARBA00023709"/>
    </source>
</evidence>
<dbReference type="InterPro" id="IPR018376">
    <property type="entry name" value="Enoyl-CoA_hyd/isom_CS"/>
</dbReference>
<proteinExistence type="inferred from homology"/>
<dbReference type="CDD" id="cd06558">
    <property type="entry name" value="crotonase-like"/>
    <property type="match status" value="1"/>
</dbReference>
<protein>
    <submittedName>
        <fullName evidence="9">Enoyl-CoA hydratase</fullName>
    </submittedName>
</protein>
<comment type="function">
    <text evidence="1">Could possibly oxidize fatty acids using specific components.</text>
</comment>
<dbReference type="Pfam" id="PF00378">
    <property type="entry name" value="ECH_1"/>
    <property type="match status" value="1"/>
</dbReference>
<accession>A0A177YMZ6</accession>
<dbReference type="InterPro" id="IPR001753">
    <property type="entry name" value="Enoyl-CoA_hydra/iso"/>
</dbReference>
<evidence type="ECO:0000313" key="10">
    <source>
        <dbReference type="Proteomes" id="UP000077519"/>
    </source>
</evidence>
<organism evidence="9 10">
    <name type="scientific">Rhodococcoides kyotonense</name>
    <dbReference type="NCBI Taxonomy" id="398843"/>
    <lineage>
        <taxon>Bacteria</taxon>
        <taxon>Bacillati</taxon>
        <taxon>Actinomycetota</taxon>
        <taxon>Actinomycetes</taxon>
        <taxon>Mycobacteriales</taxon>
        <taxon>Nocardiaceae</taxon>
        <taxon>Rhodococcoides</taxon>
    </lineage>
</organism>